<evidence type="ECO:0000256" key="1">
    <source>
        <dbReference type="SAM" id="MobiDB-lite"/>
    </source>
</evidence>
<keyword evidence="2" id="KW-1185">Reference proteome</keyword>
<feature type="region of interest" description="Disordered" evidence="1">
    <location>
        <begin position="478"/>
        <end position="522"/>
    </location>
</feature>
<organism evidence="2 3">
    <name type="scientific">Gekko japonicus</name>
    <name type="common">Schlegel's Japanese gecko</name>
    <dbReference type="NCBI Taxonomy" id="146911"/>
    <lineage>
        <taxon>Eukaryota</taxon>
        <taxon>Metazoa</taxon>
        <taxon>Chordata</taxon>
        <taxon>Craniata</taxon>
        <taxon>Vertebrata</taxon>
        <taxon>Euteleostomi</taxon>
        <taxon>Lepidosauria</taxon>
        <taxon>Squamata</taxon>
        <taxon>Bifurcata</taxon>
        <taxon>Gekkota</taxon>
        <taxon>Gekkonidae</taxon>
        <taxon>Gekkoninae</taxon>
        <taxon>Gekko</taxon>
    </lineage>
</organism>
<reference evidence="3" key="1">
    <citation type="submission" date="2025-08" db="UniProtKB">
        <authorList>
            <consortium name="RefSeq"/>
        </authorList>
    </citation>
    <scope>IDENTIFICATION</scope>
</reference>
<feature type="compositionally biased region" description="Basic and acidic residues" evidence="1">
    <location>
        <begin position="290"/>
        <end position="303"/>
    </location>
</feature>
<dbReference type="GeneID" id="107114891"/>
<sequence>MTDLGGGRTFRHPPRPSMPLTDADPWACPSFGQMFNPSRMFSWHRSFTISAPWRKAVKKTPPPDGKVVLTNLKILSSEMAHVQAPSPTTNSLEDPGSPKASLPVGRPADVAIVRDTPVGTVPGATFPALNPTEPKCHLPRLAKFESEDSGVELPSGPNSLSTPTSSVKSFVLHSRDSSCDSGVLSASSSPAAGHMVMRTCADAVDACFCILDSKNPEELCEGPGGAKSTSSEKLCPAAADRCGCPPGFSVEDATDGSEGRNPEQPFDGECLGDEPREGANTSPLSVTTLGEKRPPGDRSKDSLDSLPETPLEGHPLRRYPTSDSLDEYMDECCKLSEVNQGNAKALGSGLGYLEHICQLIEKIGQLQEHNLRLQKQVCGLQKEQKMNQLKEEYFLQQCSCSAAASVLLGSHQEVKNVFAGKSRPHSLLAQNGNASDLSSIPETGAGRENPGRWKEGDAYVDLGHYQLLMGLKLPNGRRSGEAGHGEGCSTIDGQANLPKEPHLKRGSDISRSASGESHAWGRMRDLVRKTRGRHQSRLGLASAALKRSCPQLYRPDIATSDLSKAERNSMIALGPGSRNESAWPF</sequence>
<feature type="compositionally biased region" description="Polar residues" evidence="1">
    <location>
        <begin position="279"/>
        <end position="288"/>
    </location>
</feature>
<feature type="region of interest" description="Disordered" evidence="1">
    <location>
        <begin position="80"/>
        <end position="102"/>
    </location>
</feature>
<feature type="compositionally biased region" description="Basic and acidic residues" evidence="1">
    <location>
        <begin position="499"/>
        <end position="508"/>
    </location>
</feature>
<dbReference type="Proteomes" id="UP000694871">
    <property type="component" value="Unplaced"/>
</dbReference>
<name>A0ABM1KE46_GEKJA</name>
<feature type="compositionally biased region" description="Polar residues" evidence="1">
    <location>
        <begin position="430"/>
        <end position="441"/>
    </location>
</feature>
<feature type="region of interest" description="Disordered" evidence="1">
    <location>
        <begin position="430"/>
        <end position="453"/>
    </location>
</feature>
<evidence type="ECO:0000313" key="3">
    <source>
        <dbReference type="RefSeq" id="XP_015271983.1"/>
    </source>
</evidence>
<evidence type="ECO:0000313" key="2">
    <source>
        <dbReference type="Proteomes" id="UP000694871"/>
    </source>
</evidence>
<dbReference type="RefSeq" id="XP_015271983.1">
    <property type="nucleotide sequence ID" value="XM_015416497.1"/>
</dbReference>
<accession>A0ABM1KE46</accession>
<feature type="region of interest" description="Disordered" evidence="1">
    <location>
        <begin position="250"/>
        <end position="321"/>
    </location>
</feature>
<gene>
    <name evidence="3" type="primary">LOC107114891</name>
</gene>
<protein>
    <submittedName>
        <fullName evidence="3">Uncharacterized protein LOC107114891</fullName>
    </submittedName>
</protein>
<proteinExistence type="predicted"/>